<evidence type="ECO:0000313" key="15">
    <source>
        <dbReference type="EMBL" id="JAS40453.1"/>
    </source>
</evidence>
<dbReference type="FunFam" id="3.40.50.620:FF:000020">
    <property type="entry name" value="Valine--tRNA ligase, mitochondrial"/>
    <property type="match status" value="1"/>
</dbReference>
<dbReference type="InterPro" id="IPR033705">
    <property type="entry name" value="Anticodon_Ia_Val"/>
</dbReference>
<keyword evidence="8 12" id="KW-0648">Protein biosynthesis</keyword>
<dbReference type="InterPro" id="IPR002300">
    <property type="entry name" value="aa-tRNA-synth_Ia"/>
</dbReference>
<accession>A0A1B6ERU2</accession>
<dbReference type="AlphaFoldDB" id="A0A1B6ERU2"/>
<evidence type="ECO:0000256" key="9">
    <source>
        <dbReference type="ARBA" id="ARBA00023146"/>
    </source>
</evidence>
<dbReference type="InterPro" id="IPR014729">
    <property type="entry name" value="Rossmann-like_a/b/a_fold"/>
</dbReference>
<dbReference type="Gene3D" id="3.40.50.620">
    <property type="entry name" value="HUPs"/>
    <property type="match status" value="2"/>
</dbReference>
<dbReference type="Gene3D" id="2.170.220.10">
    <property type="match status" value="1"/>
</dbReference>
<dbReference type="Pfam" id="PF08264">
    <property type="entry name" value="Anticodon_1"/>
    <property type="match status" value="1"/>
</dbReference>
<dbReference type="FunFam" id="3.40.50.620:FF:000078">
    <property type="entry name" value="Valine--tRNA ligase, mitochondrial"/>
    <property type="match status" value="1"/>
</dbReference>
<dbReference type="EC" id="6.1.1.9" evidence="3"/>
<dbReference type="Pfam" id="PF00133">
    <property type="entry name" value="tRNA-synt_1"/>
    <property type="match status" value="1"/>
</dbReference>
<feature type="domain" description="Aminoacyl-tRNA synthetase class Ia" evidence="13">
    <location>
        <begin position="48"/>
        <end position="653"/>
    </location>
</feature>
<dbReference type="GO" id="GO:0005524">
    <property type="term" value="F:ATP binding"/>
    <property type="evidence" value="ECO:0007669"/>
    <property type="project" value="UniProtKB-KW"/>
</dbReference>
<keyword evidence="6 12" id="KW-0547">Nucleotide-binding</keyword>
<dbReference type="InterPro" id="IPR001412">
    <property type="entry name" value="aa-tRNA-synth_I_CS"/>
</dbReference>
<dbReference type="PANTHER" id="PTHR11946">
    <property type="entry name" value="VALYL-TRNA SYNTHETASES"/>
    <property type="match status" value="1"/>
</dbReference>
<dbReference type="GO" id="GO:0006438">
    <property type="term" value="P:valyl-tRNA aminoacylation"/>
    <property type="evidence" value="ECO:0007669"/>
    <property type="project" value="InterPro"/>
</dbReference>
<protein>
    <recommendedName>
        <fullName evidence="3">valine--tRNA ligase</fullName>
        <ecNumber evidence="3">6.1.1.9</ecNumber>
    </recommendedName>
    <alternativeName>
        <fullName evidence="10">Valyl-tRNA synthetase</fullName>
    </alternativeName>
</protein>
<keyword evidence="7 12" id="KW-0067">ATP-binding</keyword>
<dbReference type="GO" id="GO:0005829">
    <property type="term" value="C:cytosol"/>
    <property type="evidence" value="ECO:0007669"/>
    <property type="project" value="TreeGrafter"/>
</dbReference>
<gene>
    <name evidence="15" type="ORF">g.18745</name>
</gene>
<evidence type="ECO:0000259" key="13">
    <source>
        <dbReference type="Pfam" id="PF00133"/>
    </source>
</evidence>
<keyword evidence="5 12" id="KW-0436">Ligase</keyword>
<dbReference type="SUPFAM" id="SSF47323">
    <property type="entry name" value="Anticodon-binding domain of a subclass of class I aminoacyl-tRNA synthetases"/>
    <property type="match status" value="1"/>
</dbReference>
<organism evidence="15">
    <name type="scientific">Cuerna arida</name>
    <dbReference type="NCBI Taxonomy" id="1464854"/>
    <lineage>
        <taxon>Eukaryota</taxon>
        <taxon>Metazoa</taxon>
        <taxon>Ecdysozoa</taxon>
        <taxon>Arthropoda</taxon>
        <taxon>Hexapoda</taxon>
        <taxon>Insecta</taxon>
        <taxon>Pterygota</taxon>
        <taxon>Neoptera</taxon>
        <taxon>Paraneoptera</taxon>
        <taxon>Hemiptera</taxon>
        <taxon>Auchenorrhyncha</taxon>
        <taxon>Membracoidea</taxon>
        <taxon>Cicadellidae</taxon>
        <taxon>Cicadellinae</taxon>
        <taxon>Proconiini</taxon>
        <taxon>Cuerna</taxon>
    </lineage>
</organism>
<dbReference type="InterPro" id="IPR009008">
    <property type="entry name" value="Val/Leu/Ile-tRNA-synth_edit"/>
</dbReference>
<evidence type="ECO:0000256" key="7">
    <source>
        <dbReference type="ARBA" id="ARBA00022840"/>
    </source>
</evidence>
<dbReference type="PROSITE" id="PS00178">
    <property type="entry name" value="AA_TRNA_LIGASE_I"/>
    <property type="match status" value="1"/>
</dbReference>
<sequence length="981" mass="111250">MKLTKYLKCVKKLPPHVSCNSRIKGEFVTALDSVFPKAYKPAAVERGVYEFWEENGYFSTKNVEPKFSLVLPPPNVTGTLHLGHALTAAIQDALVRWHRMEGRDVLWIPGLDHAGIATQTVVERWLRQKKNVTRHEIGREKFLEEVLNWKNEKGSVIKQQLKRFGASLDWSREIFTMDSRHNDAVVEAMVRLWNTGLVYRRESLINWSCELSSAISDIEVDRLEMSGPTEVTVPGYDKPVVFGELTNFVYRVCDSDEKLVVSTTRPETMLGDVAVAVHPNDARYTHLHNTYLWHPFRRTSIPVICDAMVDMQIGTGAVKITPGHSHVDWEVAQRHNLPLLSVIDESGCIIRNHQFDKFQGMKRFEARNAIRHELANLGLLQSVQPHSMQVPMCSRSGDIVEYLLKDQWFISCKKMAERAADAVREGRLQIEPTNFHTIWFNWLENIRDWCISRQLWWGHRMPLYFATKDNSSIWVAAASLPQAIKEASSLLGSEPDSISQDPDVLDTWFSSALYPLSALGWPNKTDDLQNYYPLDLMETGHDILFFWVARMVMLGEELTGKLPFKKISLHGIICDAQGRKMSKSLGNVINPEDVICGITLKDLQQKVVDSHKAGLLSCKEMELALDGQQKMFPSGIPECGTDALRFTLLSHNTKSHFISFDVRECETNHHFCNKVWQASRFALYWSAVLGVSACSPPACPGLMDRWVLSQLGGTTTTITAALQSADLSLATTALKEFLYAKFCDVYVETTKPVLRDGSDLEAANACQTLLYCLDVSLRLASPIMPFISEQLYKHLPGNHGKSAMLAQFPATDVQKWEDPKINSTVQSGIEILSAIRTLKGVHGFYKKHVPVEVETARKEPVLAMKSVIELLANCTVHVSDKTGLARKQTLTDTVGDHSLVHISLENISQEQYDEYMATLTRKETKIKKSLDKMIERTTKKGYERKVDKETQLRHSEMIRQLEEELRVLRSYMDDNRRRSSG</sequence>
<dbReference type="NCBIfam" id="NF004349">
    <property type="entry name" value="PRK05729.1"/>
    <property type="match status" value="1"/>
</dbReference>
<evidence type="ECO:0000256" key="8">
    <source>
        <dbReference type="ARBA" id="ARBA00022917"/>
    </source>
</evidence>
<evidence type="ECO:0000256" key="10">
    <source>
        <dbReference type="ARBA" id="ARBA00029936"/>
    </source>
</evidence>
<evidence type="ECO:0000256" key="11">
    <source>
        <dbReference type="ARBA" id="ARBA00047552"/>
    </source>
</evidence>
<evidence type="ECO:0000259" key="14">
    <source>
        <dbReference type="Pfam" id="PF08264"/>
    </source>
</evidence>
<dbReference type="SUPFAM" id="SSF50677">
    <property type="entry name" value="ValRS/IleRS/LeuRS editing domain"/>
    <property type="match status" value="1"/>
</dbReference>
<reference evidence="15" key="1">
    <citation type="submission" date="2015-11" db="EMBL/GenBank/DDBJ databases">
        <title>De novo transcriptome assembly of four potential Pierce s Disease insect vectors from Arizona vineyards.</title>
        <authorList>
            <person name="Tassone E.E."/>
        </authorList>
    </citation>
    <scope>NUCLEOTIDE SEQUENCE</scope>
</reference>
<comment type="subcellular location">
    <subcellularLocation>
        <location evidence="1">Cytoplasm</location>
    </subcellularLocation>
</comment>
<evidence type="ECO:0000256" key="12">
    <source>
        <dbReference type="RuleBase" id="RU363035"/>
    </source>
</evidence>
<evidence type="ECO:0000256" key="5">
    <source>
        <dbReference type="ARBA" id="ARBA00022598"/>
    </source>
</evidence>
<dbReference type="InterPro" id="IPR009080">
    <property type="entry name" value="tRNAsynth_Ia_anticodon-bd"/>
</dbReference>
<dbReference type="FunFam" id="3.90.740.10:FF:000005">
    <property type="entry name" value="Valine--tRNA ligase, mitochondrial"/>
    <property type="match status" value="1"/>
</dbReference>
<evidence type="ECO:0000256" key="3">
    <source>
        <dbReference type="ARBA" id="ARBA00013169"/>
    </source>
</evidence>
<dbReference type="HAMAP" id="MF_02004">
    <property type="entry name" value="Val_tRNA_synth_type1"/>
    <property type="match status" value="1"/>
</dbReference>
<dbReference type="Gene3D" id="3.90.740.10">
    <property type="entry name" value="Valyl/Leucyl/Isoleucyl-tRNA synthetase, editing domain"/>
    <property type="match status" value="1"/>
</dbReference>
<evidence type="ECO:0000256" key="2">
    <source>
        <dbReference type="ARBA" id="ARBA00005594"/>
    </source>
</evidence>
<dbReference type="SUPFAM" id="SSF52374">
    <property type="entry name" value="Nucleotidylyl transferase"/>
    <property type="match status" value="1"/>
</dbReference>
<dbReference type="EMBL" id="GECZ01029316">
    <property type="protein sequence ID" value="JAS40453.1"/>
    <property type="molecule type" value="Transcribed_RNA"/>
</dbReference>
<dbReference type="CDD" id="cd00817">
    <property type="entry name" value="ValRS_core"/>
    <property type="match status" value="1"/>
</dbReference>
<dbReference type="PRINTS" id="PR00986">
    <property type="entry name" value="TRNASYNTHVAL"/>
</dbReference>
<keyword evidence="4" id="KW-0963">Cytoplasm</keyword>
<evidence type="ECO:0000256" key="1">
    <source>
        <dbReference type="ARBA" id="ARBA00004496"/>
    </source>
</evidence>
<evidence type="ECO:0000256" key="6">
    <source>
        <dbReference type="ARBA" id="ARBA00022741"/>
    </source>
</evidence>
<proteinExistence type="inferred from homology"/>
<dbReference type="InterPro" id="IPR013155">
    <property type="entry name" value="M/V/L/I-tRNA-synth_anticd-bd"/>
</dbReference>
<dbReference type="Gene3D" id="1.10.730.10">
    <property type="entry name" value="Isoleucyl-tRNA Synthetase, Domain 1"/>
    <property type="match status" value="1"/>
</dbReference>
<dbReference type="GO" id="GO:0002161">
    <property type="term" value="F:aminoacyl-tRNA deacylase activity"/>
    <property type="evidence" value="ECO:0007669"/>
    <property type="project" value="InterPro"/>
</dbReference>
<dbReference type="PANTHER" id="PTHR11946:SF109">
    <property type="entry name" value="VALINE--TRNA LIGASE"/>
    <property type="match status" value="1"/>
</dbReference>
<dbReference type="CDD" id="cd07962">
    <property type="entry name" value="Anticodon_Ia_Val"/>
    <property type="match status" value="1"/>
</dbReference>
<comment type="similarity">
    <text evidence="2 12">Belongs to the class-I aminoacyl-tRNA synthetase family.</text>
</comment>
<evidence type="ECO:0000256" key="4">
    <source>
        <dbReference type="ARBA" id="ARBA00022490"/>
    </source>
</evidence>
<dbReference type="InterPro" id="IPR002303">
    <property type="entry name" value="Valyl-tRNA_ligase"/>
</dbReference>
<feature type="domain" description="Methionyl/Valyl/Leucyl/Isoleucyl-tRNA synthetase anticodon-binding" evidence="14">
    <location>
        <begin position="704"/>
        <end position="847"/>
    </location>
</feature>
<name>A0A1B6ERU2_9HEMI</name>
<keyword evidence="9 12" id="KW-0030">Aminoacyl-tRNA synthetase</keyword>
<comment type="catalytic activity">
    <reaction evidence="11">
        <text>tRNA(Val) + L-valine + ATP = L-valyl-tRNA(Val) + AMP + diphosphate</text>
        <dbReference type="Rhea" id="RHEA:10704"/>
        <dbReference type="Rhea" id="RHEA-COMP:9672"/>
        <dbReference type="Rhea" id="RHEA-COMP:9708"/>
        <dbReference type="ChEBI" id="CHEBI:30616"/>
        <dbReference type="ChEBI" id="CHEBI:33019"/>
        <dbReference type="ChEBI" id="CHEBI:57762"/>
        <dbReference type="ChEBI" id="CHEBI:78442"/>
        <dbReference type="ChEBI" id="CHEBI:78537"/>
        <dbReference type="ChEBI" id="CHEBI:456215"/>
        <dbReference type="EC" id="6.1.1.9"/>
    </reaction>
</comment>
<dbReference type="NCBIfam" id="TIGR00422">
    <property type="entry name" value="valS"/>
    <property type="match status" value="1"/>
</dbReference>
<dbReference type="GO" id="GO:0004832">
    <property type="term" value="F:valine-tRNA ligase activity"/>
    <property type="evidence" value="ECO:0007669"/>
    <property type="project" value="UniProtKB-EC"/>
</dbReference>